<evidence type="ECO:0000259" key="15">
    <source>
        <dbReference type="PROSITE" id="PS50109"/>
    </source>
</evidence>
<dbReference type="GO" id="GO:0000155">
    <property type="term" value="F:phosphorelay sensor kinase activity"/>
    <property type="evidence" value="ECO:0007669"/>
    <property type="project" value="InterPro"/>
</dbReference>
<dbReference type="InterPro" id="IPR013656">
    <property type="entry name" value="PAS_4"/>
</dbReference>
<keyword evidence="4" id="KW-1003">Cell membrane</keyword>
<dbReference type="GO" id="GO:0007234">
    <property type="term" value="P:osmosensory signaling via phosphorelay pathway"/>
    <property type="evidence" value="ECO:0007669"/>
    <property type="project" value="TreeGrafter"/>
</dbReference>
<evidence type="ECO:0000259" key="16">
    <source>
        <dbReference type="PROSITE" id="PS50112"/>
    </source>
</evidence>
<dbReference type="InterPro" id="IPR003594">
    <property type="entry name" value="HATPase_dom"/>
</dbReference>
<dbReference type="Pfam" id="PF00512">
    <property type="entry name" value="HisKA"/>
    <property type="match status" value="1"/>
</dbReference>
<feature type="transmembrane region" description="Helical" evidence="14">
    <location>
        <begin position="175"/>
        <end position="193"/>
    </location>
</feature>
<dbReference type="SUPFAM" id="SSF158472">
    <property type="entry name" value="HAMP domain-like"/>
    <property type="match status" value="1"/>
</dbReference>
<feature type="domain" description="Histidine kinase" evidence="15">
    <location>
        <begin position="448"/>
        <end position="663"/>
    </location>
</feature>
<accession>A0A6F8VAZ7</accession>
<evidence type="ECO:0000256" key="13">
    <source>
        <dbReference type="ARBA" id="ARBA00023136"/>
    </source>
</evidence>
<dbReference type="SUPFAM" id="SSF47384">
    <property type="entry name" value="Homodimeric domain of signal transducing histidine kinase"/>
    <property type="match status" value="1"/>
</dbReference>
<dbReference type="SMART" id="SM00388">
    <property type="entry name" value="HisKA"/>
    <property type="match status" value="1"/>
</dbReference>
<evidence type="ECO:0000256" key="5">
    <source>
        <dbReference type="ARBA" id="ARBA00022553"/>
    </source>
</evidence>
<dbReference type="InterPro" id="IPR000014">
    <property type="entry name" value="PAS"/>
</dbReference>
<dbReference type="AlphaFoldDB" id="A0A6F8VAZ7"/>
<dbReference type="InterPro" id="IPR005467">
    <property type="entry name" value="His_kinase_dom"/>
</dbReference>
<keyword evidence="9" id="KW-0418">Kinase</keyword>
<feature type="transmembrane region" description="Helical" evidence="14">
    <location>
        <begin position="17"/>
        <end position="38"/>
    </location>
</feature>
<dbReference type="SMART" id="SM00304">
    <property type="entry name" value="HAMP"/>
    <property type="match status" value="1"/>
</dbReference>
<evidence type="ECO:0000256" key="2">
    <source>
        <dbReference type="ARBA" id="ARBA00004651"/>
    </source>
</evidence>
<proteinExistence type="predicted"/>
<dbReference type="Gene3D" id="6.10.340.10">
    <property type="match status" value="1"/>
</dbReference>
<dbReference type="CDD" id="cd00082">
    <property type="entry name" value="HisKA"/>
    <property type="match status" value="1"/>
</dbReference>
<dbReference type="CDD" id="cd00130">
    <property type="entry name" value="PAS"/>
    <property type="match status" value="1"/>
</dbReference>
<evidence type="ECO:0000313" key="20">
    <source>
        <dbReference type="Proteomes" id="UP000502260"/>
    </source>
</evidence>
<dbReference type="PROSITE" id="PS50885">
    <property type="entry name" value="HAMP"/>
    <property type="match status" value="1"/>
</dbReference>
<keyword evidence="8" id="KW-0547">Nucleotide-binding</keyword>
<dbReference type="NCBIfam" id="TIGR00229">
    <property type="entry name" value="sensory_box"/>
    <property type="match status" value="1"/>
</dbReference>
<dbReference type="GO" id="GO:0000156">
    <property type="term" value="F:phosphorelay response regulator activity"/>
    <property type="evidence" value="ECO:0007669"/>
    <property type="project" value="TreeGrafter"/>
</dbReference>
<dbReference type="InterPro" id="IPR050351">
    <property type="entry name" value="BphY/WalK/GraS-like"/>
</dbReference>
<evidence type="ECO:0000256" key="9">
    <source>
        <dbReference type="ARBA" id="ARBA00022777"/>
    </source>
</evidence>
<keyword evidence="20" id="KW-1185">Reference proteome</keyword>
<protein>
    <recommendedName>
        <fullName evidence="3">histidine kinase</fullName>
        <ecNumber evidence="3">2.7.13.3</ecNumber>
    </recommendedName>
</protein>
<dbReference type="InterPro" id="IPR035965">
    <property type="entry name" value="PAS-like_dom_sf"/>
</dbReference>
<keyword evidence="13 14" id="KW-0472">Membrane</keyword>
<evidence type="ECO:0000256" key="4">
    <source>
        <dbReference type="ARBA" id="ARBA00022475"/>
    </source>
</evidence>
<evidence type="ECO:0000259" key="18">
    <source>
        <dbReference type="PROSITE" id="PS50885"/>
    </source>
</evidence>
<dbReference type="Pfam" id="PF00672">
    <property type="entry name" value="HAMP"/>
    <property type="match status" value="1"/>
</dbReference>
<dbReference type="PROSITE" id="PS50113">
    <property type="entry name" value="PAC"/>
    <property type="match status" value="1"/>
</dbReference>
<dbReference type="GO" id="GO:0005524">
    <property type="term" value="F:ATP binding"/>
    <property type="evidence" value="ECO:0007669"/>
    <property type="project" value="UniProtKB-KW"/>
</dbReference>
<dbReference type="SMART" id="SM00091">
    <property type="entry name" value="PAS"/>
    <property type="match status" value="1"/>
</dbReference>
<evidence type="ECO:0000256" key="11">
    <source>
        <dbReference type="ARBA" id="ARBA00022989"/>
    </source>
</evidence>
<dbReference type="SMART" id="SM00086">
    <property type="entry name" value="PAC"/>
    <property type="match status" value="1"/>
</dbReference>
<evidence type="ECO:0000313" key="19">
    <source>
        <dbReference type="EMBL" id="BCB26834.1"/>
    </source>
</evidence>
<dbReference type="PRINTS" id="PR00344">
    <property type="entry name" value="BCTRLSENSOR"/>
</dbReference>
<name>A0A6F8VAZ7_9PROT</name>
<dbReference type="InterPro" id="IPR001610">
    <property type="entry name" value="PAC"/>
</dbReference>
<dbReference type="SUPFAM" id="SSF55785">
    <property type="entry name" value="PYP-like sensor domain (PAS domain)"/>
    <property type="match status" value="1"/>
</dbReference>
<dbReference type="RefSeq" id="WP_173063358.1">
    <property type="nucleotide sequence ID" value="NZ_AP022853.1"/>
</dbReference>
<dbReference type="GO" id="GO:0030295">
    <property type="term" value="F:protein kinase activator activity"/>
    <property type="evidence" value="ECO:0007669"/>
    <property type="project" value="TreeGrafter"/>
</dbReference>
<evidence type="ECO:0000256" key="8">
    <source>
        <dbReference type="ARBA" id="ARBA00022741"/>
    </source>
</evidence>
<evidence type="ECO:0000256" key="7">
    <source>
        <dbReference type="ARBA" id="ARBA00022692"/>
    </source>
</evidence>
<evidence type="ECO:0000256" key="12">
    <source>
        <dbReference type="ARBA" id="ARBA00023012"/>
    </source>
</evidence>
<evidence type="ECO:0000256" key="6">
    <source>
        <dbReference type="ARBA" id="ARBA00022679"/>
    </source>
</evidence>
<keyword evidence="10" id="KW-0067">ATP-binding</keyword>
<dbReference type="SUPFAM" id="SSF55874">
    <property type="entry name" value="ATPase domain of HSP90 chaperone/DNA topoisomerase II/histidine kinase"/>
    <property type="match status" value="1"/>
</dbReference>
<keyword evidence="12" id="KW-0902">Two-component regulatory system</keyword>
<dbReference type="Pfam" id="PF02518">
    <property type="entry name" value="HATPase_c"/>
    <property type="match status" value="1"/>
</dbReference>
<evidence type="ECO:0000256" key="1">
    <source>
        <dbReference type="ARBA" id="ARBA00000085"/>
    </source>
</evidence>
<dbReference type="SUPFAM" id="SSF103190">
    <property type="entry name" value="Sensory domain-like"/>
    <property type="match status" value="1"/>
</dbReference>
<gene>
    <name evidence="19" type="ORF">SKTS_17200</name>
</gene>
<dbReference type="InterPro" id="IPR000700">
    <property type="entry name" value="PAS-assoc_C"/>
</dbReference>
<dbReference type="Proteomes" id="UP000502260">
    <property type="component" value="Chromosome"/>
</dbReference>
<feature type="domain" description="HAMP" evidence="18">
    <location>
        <begin position="194"/>
        <end position="246"/>
    </location>
</feature>
<dbReference type="GO" id="GO:0005886">
    <property type="term" value="C:plasma membrane"/>
    <property type="evidence" value="ECO:0007669"/>
    <property type="project" value="UniProtKB-SubCell"/>
</dbReference>
<evidence type="ECO:0000259" key="17">
    <source>
        <dbReference type="PROSITE" id="PS50113"/>
    </source>
</evidence>
<dbReference type="PANTHER" id="PTHR42878">
    <property type="entry name" value="TWO-COMPONENT HISTIDINE KINASE"/>
    <property type="match status" value="1"/>
</dbReference>
<dbReference type="InterPro" id="IPR036890">
    <property type="entry name" value="HATPase_C_sf"/>
</dbReference>
<dbReference type="Pfam" id="PF17203">
    <property type="entry name" value="sCache_3_2"/>
    <property type="match status" value="1"/>
</dbReference>
<dbReference type="InterPro" id="IPR003661">
    <property type="entry name" value="HisK_dim/P_dom"/>
</dbReference>
<dbReference type="Gene3D" id="3.30.450.20">
    <property type="entry name" value="PAS domain"/>
    <property type="match status" value="2"/>
</dbReference>
<dbReference type="PROSITE" id="PS50112">
    <property type="entry name" value="PAS"/>
    <property type="match status" value="1"/>
</dbReference>
<dbReference type="Gene3D" id="1.10.287.130">
    <property type="match status" value="1"/>
</dbReference>
<dbReference type="EMBL" id="AP022853">
    <property type="protein sequence ID" value="BCB26834.1"/>
    <property type="molecule type" value="Genomic_DNA"/>
</dbReference>
<dbReference type="InterPro" id="IPR003660">
    <property type="entry name" value="HAMP_dom"/>
</dbReference>
<evidence type="ECO:0000256" key="3">
    <source>
        <dbReference type="ARBA" id="ARBA00012438"/>
    </source>
</evidence>
<sequence length="669" mass="73448">MSRLFQRFHDMSIRHQLMVGIAFVYALLMTLLVAYLVAGQSDFLHRRAGVDASRMAEMLAAGSAPWVMANDVAGLQEVVRSLGRDPDVRYAMLLSSDGRVLAHNDPGNIGHFVTDATSRNLLAGLPVLTTLVADDDLIDVAAPVMTGKHFIGWARVGVGQERIAANLRQVKYKGAVFALLAIALGSLFAVFMANSLTRGLNRLVSATARVRGGERGFRVKFERKDEIGRVGNDFNLMLAALEESESERKQATEAHRASEERFRDIALTSADWLWEVDAEGRYTFASDNVLDVLGYRAEEIVGKTPFDLMPPEEAERVMPLFQDIVARQVPFRLLENLNRHKDGTTHVILTSGVPVFDARGQLRGYRGAEQDVTERRRAEQAALAAQAETARLLAISDQSRLVLLSMIEDRKAADAEIRKLNASLEQRVRDRTAELEVANKELESFSYSVSHDLRAPLRAVSGFAQILARSHSDSLNEEGRHYLDNVIAASERMGTLIDDLLHYSRTGRGAVRAVPVPLAPLAAHLASTFGERIAATGARFEVIEPLVTPLGDATLIGQILANLVDNALTYRCRDGMPQVTLSAVREGEWVVLRVADNGIGIAPEYHEKIFQVFQRLHSEDEYPGTGIGLAIVAKAVRLMEGEVGIESVPGQGSTFRVRLPAAKEEGSSN</sequence>
<feature type="domain" description="PAS" evidence="16">
    <location>
        <begin position="258"/>
        <end position="328"/>
    </location>
</feature>
<dbReference type="KEGG" id="slac:SKTS_17200"/>
<keyword evidence="5" id="KW-0597">Phosphoprotein</keyword>
<feature type="domain" description="PAC" evidence="17">
    <location>
        <begin position="327"/>
        <end position="384"/>
    </location>
</feature>
<reference evidence="20" key="1">
    <citation type="submission" date="2020-03" db="EMBL/GenBank/DDBJ databases">
        <title>Complete genome sequence of sulfur-oxidizing bacterium skT11.</title>
        <authorList>
            <person name="Kanda M."/>
            <person name="Kojima H."/>
            <person name="Fukui M."/>
        </authorList>
    </citation>
    <scope>NUCLEOTIDE SEQUENCE [LARGE SCALE GENOMIC DNA]</scope>
    <source>
        <strain evidence="20">skT11</strain>
    </source>
</reference>
<evidence type="ECO:0000256" key="10">
    <source>
        <dbReference type="ARBA" id="ARBA00022840"/>
    </source>
</evidence>
<dbReference type="InterPro" id="IPR036097">
    <property type="entry name" value="HisK_dim/P_sf"/>
</dbReference>
<dbReference type="FunFam" id="1.10.287.130:FF:000070">
    <property type="entry name" value="Histidine kinase sensor protein"/>
    <property type="match status" value="1"/>
</dbReference>
<dbReference type="EC" id="2.7.13.3" evidence="3"/>
<dbReference type="InterPro" id="IPR029151">
    <property type="entry name" value="Sensor-like_sf"/>
</dbReference>
<dbReference type="SMART" id="SM00387">
    <property type="entry name" value="HATPase_c"/>
    <property type="match status" value="1"/>
</dbReference>
<keyword evidence="6" id="KW-0808">Transferase</keyword>
<dbReference type="InterPro" id="IPR033463">
    <property type="entry name" value="sCache_3"/>
</dbReference>
<evidence type="ECO:0000256" key="14">
    <source>
        <dbReference type="SAM" id="Phobius"/>
    </source>
</evidence>
<dbReference type="PANTHER" id="PTHR42878:SF15">
    <property type="entry name" value="BACTERIOPHYTOCHROME"/>
    <property type="match status" value="1"/>
</dbReference>
<organism evidence="19 20">
    <name type="scientific">Sulfurimicrobium lacus</name>
    <dbReference type="NCBI Taxonomy" id="2715678"/>
    <lineage>
        <taxon>Bacteria</taxon>
        <taxon>Pseudomonadati</taxon>
        <taxon>Pseudomonadota</taxon>
        <taxon>Betaproteobacteria</taxon>
        <taxon>Nitrosomonadales</taxon>
        <taxon>Sulfuricellaceae</taxon>
        <taxon>Sulfurimicrobium</taxon>
    </lineage>
</organism>
<dbReference type="InterPro" id="IPR004358">
    <property type="entry name" value="Sig_transdc_His_kin-like_C"/>
</dbReference>
<keyword evidence="11 14" id="KW-1133">Transmembrane helix</keyword>
<dbReference type="CDD" id="cd06225">
    <property type="entry name" value="HAMP"/>
    <property type="match status" value="1"/>
</dbReference>
<dbReference type="PROSITE" id="PS50109">
    <property type="entry name" value="HIS_KIN"/>
    <property type="match status" value="1"/>
</dbReference>
<comment type="catalytic activity">
    <reaction evidence="1">
        <text>ATP + protein L-histidine = ADP + protein N-phospho-L-histidine.</text>
        <dbReference type="EC" id="2.7.13.3"/>
    </reaction>
</comment>
<dbReference type="Pfam" id="PF08448">
    <property type="entry name" value="PAS_4"/>
    <property type="match status" value="1"/>
</dbReference>
<comment type="subcellular location">
    <subcellularLocation>
        <location evidence="2">Cell membrane</location>
        <topology evidence="2">Multi-pass membrane protein</topology>
    </subcellularLocation>
</comment>
<keyword evidence="7 14" id="KW-0812">Transmembrane</keyword>
<dbReference type="Gene3D" id="3.30.565.10">
    <property type="entry name" value="Histidine kinase-like ATPase, C-terminal domain"/>
    <property type="match status" value="1"/>
</dbReference>